<evidence type="ECO:0000259" key="4">
    <source>
        <dbReference type="PROSITE" id="PS51194"/>
    </source>
</evidence>
<protein>
    <recommendedName>
        <fullName evidence="7">DEAD/DEAH box helicase</fullName>
    </recommendedName>
</protein>
<sequence length="2048" mass="232879">MIDPIFAFDTIRENFIKYVRTAFRTRFASVESERNSLLQNEGLFYREPWIESLPDYTKSRKTVSQLTSDDLPTLSDRQQTIFQQLVSKGLFPNTNELYKHQTHMLKTALLGEKHCVITTGTGSGKTESFLLPLFAQLSKELAQFPPVNTYDQNTWWKSSAEGGLSNSLCVDKTTFMLSPRAQQRGNENSQVRPAAMRALILYPMNALIEDQMTRLRRALDSDEVRTWLAETTHGNRLYFGRYNSSTPIAGDLQKIDENGQCLVNTAKLKSLREQLRSIDDAAQKIEEYILHEKLADENPHELRSFFPRLDGAEMRSRFDMQCSPPDILITNFSMLSIMLMREIDSPIFDKTRDWLASDSNNIFHLIVDELHLYRGTEGTEVAYLMRLFLDRLGLSPNHPQLRILASSASIDDGEKKAESQQFLRDFFGTTERDFEIISNKIEIDSPANFTNSLPSEPFIAITEAFDSLIQSRLTVEEIKSQSSFNSIAEQVAKQLADWAGISITSSVGIKQLLDVLVSPSLQLKERLQAACNVKGHSRAVALTDLNGTSAFPSFADQLFSRTLNSDVQKLAVRGVLLLRGLLDEQPFTNQFTAINLPRFRVHYFIRNIEGLWASINPKEQASEFFDPTRPIGRLFGHSHILSPEGNRVLELLYCDNCGTLFLGGSRLPSPVNSEFYCEMLAVSADIDKAPSRTVNKLLESRSYQEYAVFWPEGRGTHNQKFISENIRNEKPYWRQAAIGNCNQSDYTAQWKKASLNVKTGEVKNEHTDAHENPDNWISGYMFKISTNAQRSDNIYRPDRDVQNDLQSTHRAMPSVCPACGITHQKHNAASKKRKLSSVRGFRTGFAKASQTLAKELLYQLSSDERQRKLVVFSDSREDAAQIANGIERTHFTDLLRELLVRYLRQEILLGREIFNAIQNQDQNAVQKLKRINQLRFDQIEDFIDETKFLTSTNQVKRNKAEHAQRELASLIGQTIPVRNLVEVANDQTEMAPLVKELVKLGVNPGGNDLSVQWATKRDGTKTNWTEVIDFNELRWKANADRDFQRDISTSTYDELAQIFFGSLFYSLESAGLGYLSAISTPDSPQDYPEIIKQKANSLPLNSLIFLQAVNSTIRLLCEAYKHNHADLFDGQKHSLIDYQSFPKLVKKYISEVAKIHNIIDFSLGDAIHETLKVLGIIDADPISGTSIIIQSLFLKAAASDDPVWSSQRGLRRHLHPSAGVCTYSFSHLPTDSDTTCEQLWPDNYLSFHAAVEQRNPLRLHCEEMTGQTDNPFERQRHFRNIIVNEEKQYRNVKMIDLLSVTTTLEVGVDIGSLQAVMLANMPPQRFNYQQRVGRAGRRGQAYSVILTFCRGRSHDEHYFKYPHRITGDPPPTPFLSMDQPRIARRMIAKEVLRQAFAETQLLTSDERLPINVHGNFGAADNWLNHYQSHIATWINTNSSSIETIVKMLWSGPDSELSQLIWWATNKDGLLKQLDETIANEEIDAEPLAERLAIGGFLPMFGMPTEQKNLFHGVHKNEDDYEPLTIDRSSEQSLYEFAPGSQKTKDKAIHTVIGFTSNYYYGLKKGDRSGQKKLLNQTFEPINDLVKNVFSVNRWMVNCQLCGYTYTQLMPITEMMCLNCGSDIEPLNIRTPRAFRTDLTAGRDDREFTDIQVSRPPVLAQLNDGKIAPERVGNTLLSISEQDLTWRINDNGGQRFKGKFYTTSNTFPFQTQAFKFDLQWLTADLEPDIQGFLESPNGYRVQLTNSKEDPIALENGIALGVGKRTELLQLSPKTVPITLNLDMFRINAAGIKAAYFSAAFLLQRTLADKLDVDPKEIDIADISRVSLPYTINGNQAFCARITLADELANGSGFIRYLYSNYSEILDDIVNPNKTEGYTGKIKSENHRKGLKKEQILACDSACYECLKVYSNMNYHSILDWRLGLALLRLMQDESFTVGTDGQFETPELIDWLETATTLRDNLLEMLPNGESVEIQRLPVIRLSKNRKQSDWIAVVHPFWRINDYKGKDWLAGVLADLEVKATQTEGHVHFVNTFDLLRRMGWCYKELQV</sequence>
<keyword evidence="6" id="KW-1185">Reference proteome</keyword>
<evidence type="ECO:0000313" key="5">
    <source>
        <dbReference type="EMBL" id="PQA55666.1"/>
    </source>
</evidence>
<dbReference type="InterPro" id="IPR011545">
    <property type="entry name" value="DEAD/DEAH_box_helicase_dom"/>
</dbReference>
<dbReference type="InterPro" id="IPR027417">
    <property type="entry name" value="P-loop_NTPase"/>
</dbReference>
<dbReference type="GO" id="GO:0006289">
    <property type="term" value="P:nucleotide-excision repair"/>
    <property type="evidence" value="ECO:0007669"/>
    <property type="project" value="TreeGrafter"/>
</dbReference>
<dbReference type="GO" id="GO:0043138">
    <property type="term" value="F:3'-5' DNA helicase activity"/>
    <property type="evidence" value="ECO:0007669"/>
    <property type="project" value="TreeGrafter"/>
</dbReference>
<keyword evidence="2" id="KW-0067">ATP-binding</keyword>
<dbReference type="SUPFAM" id="SSF52540">
    <property type="entry name" value="P-loop containing nucleoside triphosphate hydrolases"/>
    <property type="match status" value="1"/>
</dbReference>
<gene>
    <name evidence="5" type="ORF">C5O19_19845</name>
</gene>
<dbReference type="PANTHER" id="PTHR47957">
    <property type="entry name" value="ATP-DEPENDENT HELICASE HRQ1"/>
    <property type="match status" value="1"/>
</dbReference>
<feature type="domain" description="Helicase C-terminal" evidence="4">
    <location>
        <begin position="1188"/>
        <end position="1407"/>
    </location>
</feature>
<evidence type="ECO:0000313" key="6">
    <source>
        <dbReference type="Proteomes" id="UP000239590"/>
    </source>
</evidence>
<dbReference type="PROSITE" id="PS51194">
    <property type="entry name" value="HELICASE_CTER"/>
    <property type="match status" value="1"/>
</dbReference>
<feature type="domain" description="Helicase ATP-binding" evidence="3">
    <location>
        <begin position="106"/>
        <end position="428"/>
    </location>
</feature>
<keyword evidence="1" id="KW-0547">Nucleotide-binding</keyword>
<dbReference type="Gene3D" id="3.40.50.300">
    <property type="entry name" value="P-loop containing nucleotide triphosphate hydrolases"/>
    <property type="match status" value="2"/>
</dbReference>
<dbReference type="EMBL" id="PTRA01000004">
    <property type="protein sequence ID" value="PQA55666.1"/>
    <property type="molecule type" value="Genomic_DNA"/>
</dbReference>
<dbReference type="OrthoDB" id="9815222at2"/>
<dbReference type="GO" id="GO:0003676">
    <property type="term" value="F:nucleic acid binding"/>
    <property type="evidence" value="ECO:0007669"/>
    <property type="project" value="InterPro"/>
</dbReference>
<dbReference type="SMART" id="SM00487">
    <property type="entry name" value="DEXDc"/>
    <property type="match status" value="1"/>
</dbReference>
<dbReference type="GO" id="GO:0005524">
    <property type="term" value="F:ATP binding"/>
    <property type="evidence" value="ECO:0007669"/>
    <property type="project" value="UniProtKB-KW"/>
</dbReference>
<dbReference type="PANTHER" id="PTHR47957:SF3">
    <property type="entry name" value="ATP-DEPENDENT HELICASE HRQ1"/>
    <property type="match status" value="1"/>
</dbReference>
<proteinExistence type="predicted"/>
<reference evidence="6" key="1">
    <citation type="submission" date="2018-02" db="EMBL/GenBank/DDBJ databases">
        <title>Genome sequencing of Solimonas sp. HR-BB.</title>
        <authorList>
            <person name="Lee Y."/>
            <person name="Jeon C.O."/>
        </authorList>
    </citation>
    <scope>NUCLEOTIDE SEQUENCE [LARGE SCALE GENOMIC DNA]</scope>
    <source>
        <strain evidence="6">HR-U</strain>
    </source>
</reference>
<dbReference type="Pfam" id="PF00271">
    <property type="entry name" value="Helicase_C"/>
    <property type="match status" value="1"/>
</dbReference>
<accession>A0A2S7II73</accession>
<dbReference type="RefSeq" id="WP_104715126.1">
    <property type="nucleotide sequence ID" value="NZ_PTRA01000004.1"/>
</dbReference>
<dbReference type="PROSITE" id="PS51192">
    <property type="entry name" value="HELICASE_ATP_BIND_1"/>
    <property type="match status" value="1"/>
</dbReference>
<organism evidence="5 6">
    <name type="scientific">Siphonobacter curvatus</name>
    <dbReference type="NCBI Taxonomy" id="2094562"/>
    <lineage>
        <taxon>Bacteria</taxon>
        <taxon>Pseudomonadati</taxon>
        <taxon>Bacteroidota</taxon>
        <taxon>Cytophagia</taxon>
        <taxon>Cytophagales</taxon>
        <taxon>Cytophagaceae</taxon>
        <taxon>Siphonobacter</taxon>
    </lineage>
</organism>
<evidence type="ECO:0008006" key="7">
    <source>
        <dbReference type="Google" id="ProtNLM"/>
    </source>
</evidence>
<name>A0A2S7II73_9BACT</name>
<dbReference type="Proteomes" id="UP000239590">
    <property type="component" value="Unassembled WGS sequence"/>
</dbReference>
<dbReference type="InterPro" id="IPR014001">
    <property type="entry name" value="Helicase_ATP-bd"/>
</dbReference>
<dbReference type="GO" id="GO:0036297">
    <property type="term" value="P:interstrand cross-link repair"/>
    <property type="evidence" value="ECO:0007669"/>
    <property type="project" value="TreeGrafter"/>
</dbReference>
<dbReference type="InterPro" id="IPR001650">
    <property type="entry name" value="Helicase_C-like"/>
</dbReference>
<comment type="caution">
    <text evidence="5">The sequence shown here is derived from an EMBL/GenBank/DDBJ whole genome shotgun (WGS) entry which is preliminary data.</text>
</comment>
<dbReference type="Pfam" id="PF00270">
    <property type="entry name" value="DEAD"/>
    <property type="match status" value="1"/>
</dbReference>
<evidence type="ECO:0000259" key="3">
    <source>
        <dbReference type="PROSITE" id="PS51192"/>
    </source>
</evidence>
<evidence type="ECO:0000256" key="2">
    <source>
        <dbReference type="ARBA" id="ARBA00022840"/>
    </source>
</evidence>
<evidence type="ECO:0000256" key="1">
    <source>
        <dbReference type="ARBA" id="ARBA00022741"/>
    </source>
</evidence>